<sequence length="333" mass="35832">MVALTQLVIVIVAATVVVALPNGIFIPRSSLRYQHIQDDVGRLHLVDLWAPDIEGSARYNPDTQNQYHLFTRKNPTISQPLVHGLQDLVTSSNYDPSLKTAILIHGWGDDARGQFNAVVLAAFLAAEDMNVIVVDWSAGNSGLNLIRAVRNTILSGASVARFILWLNSITGANLSQYHVVGYSLGGHQAGAVGRNLGGMVAYITGLDPAGPLFEDNEDKFAPNDGVYTEVIHTNGGGLGYLEPLGDVDFYPNGGVKMAGCLTGLCSHDRVFHYFAESVRGGVFTGSKCESYQHAVNGTCPSEDTLLMGGIEPKTGYSGVYYLQTNSWPPYSRG</sequence>
<dbReference type="GO" id="GO:0017171">
    <property type="term" value="F:serine hydrolase activity"/>
    <property type="evidence" value="ECO:0007669"/>
    <property type="project" value="TreeGrafter"/>
</dbReference>
<dbReference type="GO" id="GO:0016042">
    <property type="term" value="P:lipid catabolic process"/>
    <property type="evidence" value="ECO:0007669"/>
    <property type="project" value="TreeGrafter"/>
</dbReference>
<feature type="domain" description="Lipase" evidence="6">
    <location>
        <begin position="62"/>
        <end position="330"/>
    </location>
</feature>
<evidence type="ECO:0000259" key="6">
    <source>
        <dbReference type="Pfam" id="PF00151"/>
    </source>
</evidence>
<reference evidence="8" key="1">
    <citation type="submission" date="2025-08" db="UniProtKB">
        <authorList>
            <consortium name="RefSeq"/>
        </authorList>
    </citation>
    <scope>IDENTIFICATION</scope>
    <source>
        <strain evidence="8">Ishihara</strain>
        <tissue evidence="8">Whole body</tissue>
    </source>
</reference>
<evidence type="ECO:0000256" key="2">
    <source>
        <dbReference type="ARBA" id="ARBA00010701"/>
    </source>
</evidence>
<dbReference type="OrthoDB" id="199913at2759"/>
<comment type="similarity">
    <text evidence="2 4">Belongs to the AB hydrolase superfamily. Lipase family.</text>
</comment>
<evidence type="ECO:0000256" key="1">
    <source>
        <dbReference type="ARBA" id="ARBA00004613"/>
    </source>
</evidence>
<dbReference type="Pfam" id="PF00151">
    <property type="entry name" value="Lipase"/>
    <property type="match status" value="1"/>
</dbReference>
<accession>A0A9J7EQG1</accession>
<dbReference type="InterPro" id="IPR013818">
    <property type="entry name" value="Lipase"/>
</dbReference>
<organism evidence="7 8">
    <name type="scientific">Spodoptera litura</name>
    <name type="common">Asian cotton leafworm</name>
    <dbReference type="NCBI Taxonomy" id="69820"/>
    <lineage>
        <taxon>Eukaryota</taxon>
        <taxon>Metazoa</taxon>
        <taxon>Ecdysozoa</taxon>
        <taxon>Arthropoda</taxon>
        <taxon>Hexapoda</taxon>
        <taxon>Insecta</taxon>
        <taxon>Pterygota</taxon>
        <taxon>Neoptera</taxon>
        <taxon>Endopterygota</taxon>
        <taxon>Lepidoptera</taxon>
        <taxon>Glossata</taxon>
        <taxon>Ditrysia</taxon>
        <taxon>Noctuoidea</taxon>
        <taxon>Noctuidae</taxon>
        <taxon>Amphipyrinae</taxon>
        <taxon>Spodoptera</taxon>
    </lineage>
</organism>
<name>A0A9J7EQG1_SPOLT</name>
<keyword evidence="7" id="KW-1185">Reference proteome</keyword>
<dbReference type="GeneID" id="111360698"/>
<dbReference type="SUPFAM" id="SSF53474">
    <property type="entry name" value="alpha/beta-Hydrolases"/>
    <property type="match status" value="1"/>
</dbReference>
<evidence type="ECO:0000256" key="4">
    <source>
        <dbReference type="RuleBase" id="RU004262"/>
    </source>
</evidence>
<dbReference type="GO" id="GO:0016298">
    <property type="term" value="F:lipase activity"/>
    <property type="evidence" value="ECO:0007669"/>
    <property type="project" value="InterPro"/>
</dbReference>
<dbReference type="PRINTS" id="PR00821">
    <property type="entry name" value="TAGLIPASE"/>
</dbReference>
<dbReference type="Proteomes" id="UP000301870">
    <property type="component" value="Chromosome 3"/>
</dbReference>
<dbReference type="InterPro" id="IPR000734">
    <property type="entry name" value="TAG_lipase"/>
</dbReference>
<evidence type="ECO:0000313" key="8">
    <source>
        <dbReference type="RefSeq" id="XP_022832572.1"/>
    </source>
</evidence>
<dbReference type="PANTHER" id="PTHR11610:SF150">
    <property type="entry name" value="FI01825P-RELATED"/>
    <property type="match status" value="1"/>
</dbReference>
<gene>
    <name evidence="8" type="primary">LOC111360698</name>
</gene>
<protein>
    <submittedName>
        <fullName evidence="8">Pancreatic lipase-related protein 2-like</fullName>
    </submittedName>
</protein>
<proteinExistence type="inferred from homology"/>
<evidence type="ECO:0000256" key="5">
    <source>
        <dbReference type="SAM" id="SignalP"/>
    </source>
</evidence>
<dbReference type="InterPro" id="IPR029058">
    <property type="entry name" value="AB_hydrolase_fold"/>
</dbReference>
<dbReference type="PANTHER" id="PTHR11610">
    <property type="entry name" value="LIPASE"/>
    <property type="match status" value="1"/>
</dbReference>
<dbReference type="GO" id="GO:0005615">
    <property type="term" value="C:extracellular space"/>
    <property type="evidence" value="ECO:0007669"/>
    <property type="project" value="TreeGrafter"/>
</dbReference>
<feature type="signal peptide" evidence="5">
    <location>
        <begin position="1"/>
        <end position="19"/>
    </location>
</feature>
<dbReference type="RefSeq" id="XP_022832572.1">
    <property type="nucleotide sequence ID" value="XM_022976804.1"/>
</dbReference>
<dbReference type="KEGG" id="sliu:111360698"/>
<keyword evidence="5" id="KW-0732">Signal</keyword>
<dbReference type="Gene3D" id="3.40.50.1820">
    <property type="entry name" value="alpha/beta hydrolase"/>
    <property type="match status" value="1"/>
</dbReference>
<feature type="chain" id="PRO_5039947967" evidence="5">
    <location>
        <begin position="20"/>
        <end position="333"/>
    </location>
</feature>
<keyword evidence="3" id="KW-0964">Secreted</keyword>
<dbReference type="InterPro" id="IPR033906">
    <property type="entry name" value="Lipase_N"/>
</dbReference>
<evidence type="ECO:0000256" key="3">
    <source>
        <dbReference type="ARBA" id="ARBA00022525"/>
    </source>
</evidence>
<dbReference type="AlphaFoldDB" id="A0A9J7EQG1"/>
<evidence type="ECO:0000313" key="7">
    <source>
        <dbReference type="Proteomes" id="UP000301870"/>
    </source>
</evidence>
<comment type="subcellular location">
    <subcellularLocation>
        <location evidence="1">Secreted</location>
    </subcellularLocation>
</comment>
<dbReference type="CDD" id="cd00707">
    <property type="entry name" value="Pancreat_lipase_like"/>
    <property type="match status" value="1"/>
</dbReference>